<keyword evidence="1" id="KW-1133">Transmembrane helix</keyword>
<reference evidence="3" key="1">
    <citation type="journal article" date="2014" name="Science">
        <title>Ancient hybridizations among the ancestral genomes of bread wheat.</title>
        <authorList>
            <consortium name="International Wheat Genome Sequencing Consortium,"/>
            <person name="Marcussen T."/>
            <person name="Sandve S.R."/>
            <person name="Heier L."/>
            <person name="Spannagl M."/>
            <person name="Pfeifer M."/>
            <person name="Jakobsen K.S."/>
            <person name="Wulff B.B."/>
            <person name="Steuernagel B."/>
            <person name="Mayer K.F."/>
            <person name="Olsen O.A."/>
        </authorList>
    </citation>
    <scope>NUCLEOTIDE SEQUENCE [LARGE SCALE GENOMIC DNA]</scope>
    <source>
        <strain evidence="3">cv. AL8/78</strain>
    </source>
</reference>
<reference evidence="2" key="4">
    <citation type="submission" date="2019-03" db="UniProtKB">
        <authorList>
            <consortium name="EnsemblPlants"/>
        </authorList>
    </citation>
    <scope>IDENTIFICATION</scope>
</reference>
<reference evidence="2" key="5">
    <citation type="journal article" date="2021" name="G3 (Bethesda)">
        <title>Aegilops tauschii genome assembly Aet v5.0 features greater sequence contiguity and improved annotation.</title>
        <authorList>
            <person name="Wang L."/>
            <person name="Zhu T."/>
            <person name="Rodriguez J.C."/>
            <person name="Deal K.R."/>
            <person name="Dubcovsky J."/>
            <person name="McGuire P.E."/>
            <person name="Lux T."/>
            <person name="Spannagl M."/>
            <person name="Mayer K.F.X."/>
            <person name="Baldrich P."/>
            <person name="Meyers B.C."/>
            <person name="Huo N."/>
            <person name="Gu Y.Q."/>
            <person name="Zhou H."/>
            <person name="Devos K.M."/>
            <person name="Bennetzen J.L."/>
            <person name="Unver T."/>
            <person name="Budak H."/>
            <person name="Gulick P.J."/>
            <person name="Galiba G."/>
            <person name="Kalapos B."/>
            <person name="Nelson D.R."/>
            <person name="Li P."/>
            <person name="You F.M."/>
            <person name="Luo M.C."/>
            <person name="Dvorak J."/>
        </authorList>
    </citation>
    <scope>NUCLEOTIDE SEQUENCE [LARGE SCALE GENOMIC DNA]</scope>
    <source>
        <strain evidence="2">cv. AL8/78</strain>
    </source>
</reference>
<reference evidence="3" key="2">
    <citation type="journal article" date="2017" name="Nat. Plants">
        <title>The Aegilops tauschii genome reveals multiple impacts of transposons.</title>
        <authorList>
            <person name="Zhao G."/>
            <person name="Zou C."/>
            <person name="Li K."/>
            <person name="Wang K."/>
            <person name="Li T."/>
            <person name="Gao L."/>
            <person name="Zhang X."/>
            <person name="Wang H."/>
            <person name="Yang Z."/>
            <person name="Liu X."/>
            <person name="Jiang W."/>
            <person name="Mao L."/>
            <person name="Kong X."/>
            <person name="Jiao Y."/>
            <person name="Jia J."/>
        </authorList>
    </citation>
    <scope>NUCLEOTIDE SEQUENCE [LARGE SCALE GENOMIC DNA]</scope>
    <source>
        <strain evidence="3">cv. AL8/78</strain>
    </source>
</reference>
<dbReference type="AlphaFoldDB" id="A0A453PXB8"/>
<sequence length="160" mass="17340">MPPLVFGFTGNQCVNYSDNCVCNFPSLFSSPSRSLIVPKSSPLDAMIYQRRGTCFLVITVILLLLPLMASYPCVATAHDPLRRAPGGDIGVWGRSDGLHHEGEKVFGMGAARRLGQRKPMKNPPSPVPNENMGVVLPLTPPPPSLINKQALEVRDTSMPC</sequence>
<proteinExistence type="predicted"/>
<keyword evidence="3" id="KW-1185">Reference proteome</keyword>
<evidence type="ECO:0000313" key="2">
    <source>
        <dbReference type="EnsemblPlants" id="AET6Gv20894300.1"/>
    </source>
</evidence>
<keyword evidence="1" id="KW-0472">Membrane</keyword>
<name>A0A453PXB8_AEGTS</name>
<organism evidence="2 3">
    <name type="scientific">Aegilops tauschii subsp. strangulata</name>
    <name type="common">Goatgrass</name>
    <dbReference type="NCBI Taxonomy" id="200361"/>
    <lineage>
        <taxon>Eukaryota</taxon>
        <taxon>Viridiplantae</taxon>
        <taxon>Streptophyta</taxon>
        <taxon>Embryophyta</taxon>
        <taxon>Tracheophyta</taxon>
        <taxon>Spermatophyta</taxon>
        <taxon>Magnoliopsida</taxon>
        <taxon>Liliopsida</taxon>
        <taxon>Poales</taxon>
        <taxon>Poaceae</taxon>
        <taxon>BOP clade</taxon>
        <taxon>Pooideae</taxon>
        <taxon>Triticodae</taxon>
        <taxon>Triticeae</taxon>
        <taxon>Triticinae</taxon>
        <taxon>Aegilops</taxon>
    </lineage>
</organism>
<feature type="transmembrane region" description="Helical" evidence="1">
    <location>
        <begin position="53"/>
        <end position="71"/>
    </location>
</feature>
<dbReference type="EnsemblPlants" id="AET6Gv20894300.1">
    <property type="protein sequence ID" value="AET6Gv20894300.1"/>
    <property type="gene ID" value="AET6Gv20894300"/>
</dbReference>
<keyword evidence="1" id="KW-0812">Transmembrane</keyword>
<evidence type="ECO:0000256" key="1">
    <source>
        <dbReference type="SAM" id="Phobius"/>
    </source>
</evidence>
<dbReference type="Gramene" id="AET6Gv20894300.1">
    <property type="protein sequence ID" value="AET6Gv20894300.1"/>
    <property type="gene ID" value="AET6Gv20894300"/>
</dbReference>
<reference evidence="2" key="3">
    <citation type="journal article" date="2017" name="Nature">
        <title>Genome sequence of the progenitor of the wheat D genome Aegilops tauschii.</title>
        <authorList>
            <person name="Luo M.C."/>
            <person name="Gu Y.Q."/>
            <person name="Puiu D."/>
            <person name="Wang H."/>
            <person name="Twardziok S.O."/>
            <person name="Deal K.R."/>
            <person name="Huo N."/>
            <person name="Zhu T."/>
            <person name="Wang L."/>
            <person name="Wang Y."/>
            <person name="McGuire P.E."/>
            <person name="Liu S."/>
            <person name="Long H."/>
            <person name="Ramasamy R.K."/>
            <person name="Rodriguez J.C."/>
            <person name="Van S.L."/>
            <person name="Yuan L."/>
            <person name="Wang Z."/>
            <person name="Xia Z."/>
            <person name="Xiao L."/>
            <person name="Anderson O.D."/>
            <person name="Ouyang S."/>
            <person name="Liang Y."/>
            <person name="Zimin A.V."/>
            <person name="Pertea G."/>
            <person name="Qi P."/>
            <person name="Bennetzen J.L."/>
            <person name="Dai X."/>
            <person name="Dawson M.W."/>
            <person name="Muller H.G."/>
            <person name="Kugler K."/>
            <person name="Rivarola-Duarte L."/>
            <person name="Spannagl M."/>
            <person name="Mayer K.F.X."/>
            <person name="Lu F.H."/>
            <person name="Bevan M.W."/>
            <person name="Leroy P."/>
            <person name="Li P."/>
            <person name="You F.M."/>
            <person name="Sun Q."/>
            <person name="Liu Z."/>
            <person name="Lyons E."/>
            <person name="Wicker T."/>
            <person name="Salzberg S.L."/>
            <person name="Devos K.M."/>
            <person name="Dvorak J."/>
        </authorList>
    </citation>
    <scope>NUCLEOTIDE SEQUENCE [LARGE SCALE GENOMIC DNA]</scope>
    <source>
        <strain evidence="2">cv. AL8/78</strain>
    </source>
</reference>
<accession>A0A453PXB8</accession>
<evidence type="ECO:0000313" key="3">
    <source>
        <dbReference type="Proteomes" id="UP000015105"/>
    </source>
</evidence>
<protein>
    <submittedName>
        <fullName evidence="2">Uncharacterized protein</fullName>
    </submittedName>
</protein>
<dbReference type="Proteomes" id="UP000015105">
    <property type="component" value="Chromosome 6D"/>
</dbReference>